<reference evidence="1" key="1">
    <citation type="submission" date="2010-05" db="EMBL/GenBank/DDBJ databases">
        <title>The draft genome of Desulfonatronospira thiodismutans ASO3-1.</title>
        <authorList>
            <consortium name="US DOE Joint Genome Institute (JGI-PGF)"/>
            <person name="Lucas S."/>
            <person name="Copeland A."/>
            <person name="Lapidus A."/>
            <person name="Cheng J.-F."/>
            <person name="Bruce D."/>
            <person name="Goodwin L."/>
            <person name="Pitluck S."/>
            <person name="Chertkov O."/>
            <person name="Brettin T."/>
            <person name="Detter J.C."/>
            <person name="Han C."/>
            <person name="Land M.L."/>
            <person name="Hauser L."/>
            <person name="Kyrpides N."/>
            <person name="Mikhailova N."/>
            <person name="Muyzer G."/>
            <person name="Woyke T."/>
        </authorList>
    </citation>
    <scope>NUCLEOTIDE SEQUENCE [LARGE SCALE GENOMIC DNA]</scope>
    <source>
        <strain evidence="1">ASO3-1</strain>
    </source>
</reference>
<keyword evidence="2" id="KW-1185">Reference proteome</keyword>
<name>D6SMR4_9BACT</name>
<sequence>MHLRQTRADTVRVLVHTQRVQVLDSLALMHPEWSMDKAAKASFVRADFQRRSKQSG</sequence>
<gene>
    <name evidence="1" type="ORF">Dthio_PD3417</name>
</gene>
<protein>
    <submittedName>
        <fullName evidence="1">Uncharacterized protein</fullName>
    </submittedName>
</protein>
<evidence type="ECO:0000313" key="1">
    <source>
        <dbReference type="EMBL" id="EFI35975.1"/>
    </source>
</evidence>
<proteinExistence type="predicted"/>
<evidence type="ECO:0000313" key="2">
    <source>
        <dbReference type="Proteomes" id="UP000005496"/>
    </source>
</evidence>
<organism evidence="1 2">
    <name type="scientific">Desulfonatronospira thiodismutans ASO3-1</name>
    <dbReference type="NCBI Taxonomy" id="555779"/>
    <lineage>
        <taxon>Bacteria</taxon>
        <taxon>Pseudomonadati</taxon>
        <taxon>Thermodesulfobacteriota</taxon>
        <taxon>Desulfovibrionia</taxon>
        <taxon>Desulfovibrionales</taxon>
        <taxon>Desulfonatronovibrionaceae</taxon>
        <taxon>Desulfonatronospira</taxon>
    </lineage>
</organism>
<dbReference type="AlphaFoldDB" id="D6SMR4"/>
<comment type="caution">
    <text evidence="1">The sequence shown here is derived from an EMBL/GenBank/DDBJ whole genome shotgun (WGS) entry which is preliminary data.</text>
</comment>
<dbReference type="EMBL" id="ACJN02000001">
    <property type="protein sequence ID" value="EFI35975.1"/>
    <property type="molecule type" value="Genomic_DNA"/>
</dbReference>
<dbReference type="RefSeq" id="WP_008869103.1">
    <property type="nucleotide sequence ID" value="NZ_ACJN02000001.1"/>
</dbReference>
<accession>D6SMR4</accession>
<dbReference type="Proteomes" id="UP000005496">
    <property type="component" value="Unassembled WGS sequence"/>
</dbReference>